<proteinExistence type="predicted"/>
<dbReference type="Gene3D" id="3.40.50.2000">
    <property type="entry name" value="Glycogen Phosphorylase B"/>
    <property type="match status" value="2"/>
</dbReference>
<evidence type="ECO:0000313" key="3">
    <source>
        <dbReference type="EMBL" id="MFC1799712.1"/>
    </source>
</evidence>
<reference evidence="3 4" key="1">
    <citation type="submission" date="2024-09" db="EMBL/GenBank/DDBJ databases">
        <authorList>
            <person name="D'Angelo T."/>
        </authorList>
    </citation>
    <scope>NUCLEOTIDE SEQUENCE [LARGE SCALE GENOMIC DNA]</scope>
    <source>
        <strain evidence="3">SAG AM-311-F02</strain>
    </source>
</reference>
<protein>
    <submittedName>
        <fullName evidence="3">Glycosyltransferase family 9 protein</fullName>
    </submittedName>
</protein>
<sequence>MDRLTEEQLNNIRKILIIQLGPFGDALLTTSYFETLKRRLPGTSLSYLVKEPYDRIIRDHPAIDETIVIPRRRGIGYAIERLKTVGRIRNRGFDLVIDQQNMPSSQQLTVLSGARYRLGYRDARLSWAYNLKAGRGPLRYSASRKFDILGPLGIEEQPYRLCFKIPGQVQDYMDSWLENTPFGHGEAICVSPGSPVRSKRWSPKGFARLVDLIQSQTDCRVILLWGPDEREDVNAVASRMETGPLVAPPTDLYQAAALLKRCRLLICNDGGLNHMAVTTGTPTVAIFGPTDPVAWSPASVFPSHHHLHCPECDWAKDDSFGITPEMAFDKVTEILKRQTDGKP</sequence>
<accession>A0ABV6YNS2</accession>
<dbReference type="Proteomes" id="UP001594288">
    <property type="component" value="Unassembled WGS sequence"/>
</dbReference>
<keyword evidence="4" id="KW-1185">Reference proteome</keyword>
<evidence type="ECO:0000256" key="1">
    <source>
        <dbReference type="ARBA" id="ARBA00022676"/>
    </source>
</evidence>
<comment type="caution">
    <text evidence="3">The sequence shown here is derived from an EMBL/GenBank/DDBJ whole genome shotgun (WGS) entry which is preliminary data.</text>
</comment>
<name>A0ABV6YNS2_UNCEI</name>
<dbReference type="CDD" id="cd03789">
    <property type="entry name" value="GT9_LPS_heptosyltransferase"/>
    <property type="match status" value="1"/>
</dbReference>
<organism evidence="3 4">
    <name type="scientific">Eiseniibacteriota bacterium</name>
    <dbReference type="NCBI Taxonomy" id="2212470"/>
    <lineage>
        <taxon>Bacteria</taxon>
        <taxon>Candidatus Eiseniibacteriota</taxon>
    </lineage>
</organism>
<dbReference type="PANTHER" id="PTHR30160">
    <property type="entry name" value="TETRAACYLDISACCHARIDE 4'-KINASE-RELATED"/>
    <property type="match status" value="1"/>
</dbReference>
<keyword evidence="1" id="KW-0328">Glycosyltransferase</keyword>
<dbReference type="InterPro" id="IPR051199">
    <property type="entry name" value="LPS_LOS_Heptosyltrfase"/>
</dbReference>
<keyword evidence="2" id="KW-0808">Transferase</keyword>
<gene>
    <name evidence="3" type="ORF">ACFL2Z_02230</name>
</gene>
<evidence type="ECO:0000256" key="2">
    <source>
        <dbReference type="ARBA" id="ARBA00022679"/>
    </source>
</evidence>
<dbReference type="Pfam" id="PF01075">
    <property type="entry name" value="Glyco_transf_9"/>
    <property type="match status" value="1"/>
</dbReference>
<dbReference type="SUPFAM" id="SSF53756">
    <property type="entry name" value="UDP-Glycosyltransferase/glycogen phosphorylase"/>
    <property type="match status" value="1"/>
</dbReference>
<dbReference type="InterPro" id="IPR002201">
    <property type="entry name" value="Glyco_trans_9"/>
</dbReference>
<dbReference type="EMBL" id="JBHPEI010000024">
    <property type="protein sequence ID" value="MFC1799712.1"/>
    <property type="molecule type" value="Genomic_DNA"/>
</dbReference>
<dbReference type="PANTHER" id="PTHR30160:SF1">
    <property type="entry name" value="LIPOPOLYSACCHARIDE 1,2-N-ACETYLGLUCOSAMINETRANSFERASE-RELATED"/>
    <property type="match status" value="1"/>
</dbReference>
<evidence type="ECO:0000313" key="4">
    <source>
        <dbReference type="Proteomes" id="UP001594288"/>
    </source>
</evidence>